<comment type="caution">
    <text evidence="2">The sequence shown here is derived from an EMBL/GenBank/DDBJ whole genome shotgun (WGS) entry which is preliminary data.</text>
</comment>
<feature type="region of interest" description="Disordered" evidence="1">
    <location>
        <begin position="335"/>
        <end position="361"/>
    </location>
</feature>
<feature type="region of interest" description="Disordered" evidence="1">
    <location>
        <begin position="1"/>
        <end position="41"/>
    </location>
</feature>
<feature type="region of interest" description="Disordered" evidence="1">
    <location>
        <begin position="439"/>
        <end position="499"/>
    </location>
</feature>
<evidence type="ECO:0000313" key="3">
    <source>
        <dbReference type="Proteomes" id="UP001530293"/>
    </source>
</evidence>
<dbReference type="EMBL" id="JALLBG020000075">
    <property type="protein sequence ID" value="KAL3767510.1"/>
    <property type="molecule type" value="Genomic_DNA"/>
</dbReference>
<protein>
    <submittedName>
        <fullName evidence="2">Uncharacterized protein</fullName>
    </submittedName>
</protein>
<proteinExistence type="predicted"/>
<dbReference type="AlphaFoldDB" id="A0ABD3MU80"/>
<feature type="compositionally biased region" description="Polar residues" evidence="1">
    <location>
        <begin position="336"/>
        <end position="347"/>
    </location>
</feature>
<feature type="compositionally biased region" description="Polar residues" evidence="1">
    <location>
        <begin position="488"/>
        <end position="499"/>
    </location>
</feature>
<feature type="compositionally biased region" description="Polar residues" evidence="1">
    <location>
        <begin position="544"/>
        <end position="562"/>
    </location>
</feature>
<gene>
    <name evidence="2" type="ORF">ACHAWU_000173</name>
</gene>
<feature type="compositionally biased region" description="Polar residues" evidence="1">
    <location>
        <begin position="275"/>
        <end position="287"/>
    </location>
</feature>
<keyword evidence="3" id="KW-1185">Reference proteome</keyword>
<feature type="compositionally biased region" description="Basic and acidic residues" evidence="1">
    <location>
        <begin position="684"/>
        <end position="696"/>
    </location>
</feature>
<organism evidence="2 3">
    <name type="scientific">Discostella pseudostelligera</name>
    <dbReference type="NCBI Taxonomy" id="259834"/>
    <lineage>
        <taxon>Eukaryota</taxon>
        <taxon>Sar</taxon>
        <taxon>Stramenopiles</taxon>
        <taxon>Ochrophyta</taxon>
        <taxon>Bacillariophyta</taxon>
        <taxon>Coscinodiscophyceae</taxon>
        <taxon>Thalassiosirophycidae</taxon>
        <taxon>Stephanodiscales</taxon>
        <taxon>Stephanodiscaceae</taxon>
        <taxon>Discostella</taxon>
    </lineage>
</organism>
<feature type="region of interest" description="Disordered" evidence="1">
    <location>
        <begin position="388"/>
        <end position="422"/>
    </location>
</feature>
<reference evidence="2 3" key="1">
    <citation type="submission" date="2024-10" db="EMBL/GenBank/DDBJ databases">
        <title>Updated reference genomes for cyclostephanoid diatoms.</title>
        <authorList>
            <person name="Roberts W.R."/>
            <person name="Alverson A.J."/>
        </authorList>
    </citation>
    <scope>NUCLEOTIDE SEQUENCE [LARGE SCALE GENOMIC DNA]</scope>
    <source>
        <strain evidence="2 3">AJA232-27</strain>
    </source>
</reference>
<feature type="compositionally biased region" description="Low complexity" evidence="1">
    <location>
        <begin position="526"/>
        <end position="536"/>
    </location>
</feature>
<sequence length="716" mass="77993">MMQSSSPNNSAVQLLSGRNTPTGSAGGMSDHDHDSNSNLTDSVDDENFITLLQYRDAYHILNLPSPTSESVSSNTATAAAAISPETIEKAYHAAKEQALLALEQFEAKRNSHQGGGRNMFFISHQNYLELKLQALDQAYDELIPPVEGMIVEKRGAAHAEEVDFDSPQATIPEPEGGNWNAAATGDESLSAKKSVEKDTGESPPNVSSAREFVWSDNTSGNAVPAANSDTNTAQQQRRFHKQEPFDDELDTIDIYFRPTSHARKGSDPPARHRTNTPSSEHPSDVSSCTWDGSSIFSMISQTKKNWEDAASEGGLSDVLGPKTNSNANAARAMVAEQQTAQDNNESSIVRKPTRRPPTGINVKHNLKKQAQISPTSVTCFPASIHNDQHYDNTSGKHRGKAASLGRGRRMMGKSRAHNSHEATEAARMGILRALSEDNSECLPLDDDDEYNNYYSNTMNETQDTSGDAESNDYNFQGGEQHGGGRGNIQPSSSNVLYQGQSDQMSKYNNSIMGSTLNETSQTQEISSGSRLSASDASNHEKRIATSSPRPLTYSRRQQPKSKYSNEDEYQSLLQTGIVGTLELADEFCTALNNCWKDGMVGSSNGGLAKTLSRAGTVATAAFDAAAYELERSAQHPLDQSSRVEDESTLYSRSTYDGDSAYHNQSVYTTDGESTAFNTISSFRRRAESPDMMENRQRTSRNASANGPTAPQTRRLV</sequence>
<feature type="region of interest" description="Disordered" evidence="1">
    <location>
        <begin position="518"/>
        <end position="567"/>
    </location>
</feature>
<name>A0ABD3MU80_9STRA</name>
<feature type="compositionally biased region" description="Polar residues" evidence="1">
    <location>
        <begin position="699"/>
        <end position="716"/>
    </location>
</feature>
<feature type="compositionally biased region" description="Polar residues" evidence="1">
    <location>
        <begin position="457"/>
        <end position="474"/>
    </location>
</feature>
<feature type="compositionally biased region" description="Acidic residues" evidence="1">
    <location>
        <begin position="439"/>
        <end position="450"/>
    </location>
</feature>
<feature type="region of interest" description="Disordered" evidence="1">
    <location>
        <begin position="163"/>
        <end position="287"/>
    </location>
</feature>
<evidence type="ECO:0000256" key="1">
    <source>
        <dbReference type="SAM" id="MobiDB-lite"/>
    </source>
</evidence>
<feature type="region of interest" description="Disordered" evidence="1">
    <location>
        <begin position="683"/>
        <end position="716"/>
    </location>
</feature>
<accession>A0ABD3MU80</accession>
<evidence type="ECO:0000313" key="2">
    <source>
        <dbReference type="EMBL" id="KAL3767510.1"/>
    </source>
</evidence>
<dbReference type="Proteomes" id="UP001530293">
    <property type="component" value="Unassembled WGS sequence"/>
</dbReference>
<feature type="compositionally biased region" description="Basic and acidic residues" evidence="1">
    <location>
        <begin position="189"/>
        <end position="200"/>
    </location>
</feature>
<feature type="compositionally biased region" description="Basic residues" evidence="1">
    <location>
        <begin position="395"/>
        <end position="417"/>
    </location>
</feature>
<feature type="compositionally biased region" description="Polar residues" evidence="1">
    <location>
        <begin position="215"/>
        <end position="236"/>
    </location>
</feature>
<feature type="compositionally biased region" description="Polar residues" evidence="1">
    <location>
        <begin position="1"/>
        <end position="23"/>
    </location>
</feature>